<reference evidence="4" key="2">
    <citation type="submission" date="2017-02" db="EMBL/GenBank/DDBJ databases">
        <title>Sunflower complete genome.</title>
        <authorList>
            <person name="Langlade N."/>
            <person name="Munos S."/>
        </authorList>
    </citation>
    <scope>NUCLEOTIDE SEQUENCE [LARGE SCALE GENOMIC DNA]</scope>
    <source>
        <tissue evidence="4">Leaves</tissue>
    </source>
</reference>
<dbReference type="Pfam" id="PF00168">
    <property type="entry name" value="C2"/>
    <property type="match status" value="1"/>
</dbReference>
<feature type="region of interest" description="Disordered" evidence="1">
    <location>
        <begin position="310"/>
        <end position="353"/>
    </location>
</feature>
<evidence type="ECO:0000259" key="2">
    <source>
        <dbReference type="PROSITE" id="PS50004"/>
    </source>
</evidence>
<dbReference type="InParanoid" id="A0A251US76"/>
<evidence type="ECO:0000256" key="1">
    <source>
        <dbReference type="SAM" id="MobiDB-lite"/>
    </source>
</evidence>
<dbReference type="InterPro" id="IPR035892">
    <property type="entry name" value="C2_domain_sf"/>
</dbReference>
<name>A0A251US76_HELAN</name>
<protein>
    <submittedName>
        <fullName evidence="3">C2 domain-containing protein</fullName>
    </submittedName>
    <submittedName>
        <fullName evidence="4">Putative calcium-dependent lipid-binding (CaLB domain) family protein</fullName>
    </submittedName>
</protein>
<keyword evidence="5" id="KW-1185">Reference proteome</keyword>
<evidence type="ECO:0000313" key="5">
    <source>
        <dbReference type="Proteomes" id="UP000215914"/>
    </source>
</evidence>
<feature type="compositionally biased region" description="Polar residues" evidence="1">
    <location>
        <begin position="413"/>
        <end position="427"/>
    </location>
</feature>
<sequence>MGTHECRSFHRLLHTPENPSIVFKGQYYLSQFILIIIIIPSSRFSNLIACRFSGIKKSHKKVGVFMESPQSVVSPFKASSLYPEPENRNLNLFTKNPNPTTKKPEPELVLGVLQVHIHQARDIQNICIYHKQDVYAKICITSNPEKSVTTQTINGGGQNPVFNETLQINVPTIDSSLKCEIYMLSRVRNYLEDQLLGFALIPLSEILIKNGKLENEFTLSSTDLFHSPSGFVHLSLSYTGASPDVIAISPPPAGERVATESELAEFDKIEFPDPKIANENHMMVSEYYGLSSESLVSSDTDDQTEPHIVEQTVEVPKPESPPTSVSTNESQCASQEYDSPLKEKENPAKNGDLESENLVKKPIVTINTDFDQKVVQQDFVDLYMKSMQQFTESLAKMKLPLDVVEKEGPDSGKSGSDQKIQTPNGSQGRVFYGSRAFF</sequence>
<dbReference type="AlphaFoldDB" id="A0A251US76"/>
<reference evidence="3" key="3">
    <citation type="submission" date="2020-06" db="EMBL/GenBank/DDBJ databases">
        <title>Helianthus annuus Genome sequencing and assembly Release 2.</title>
        <authorList>
            <person name="Gouzy J."/>
            <person name="Langlade N."/>
            <person name="Munos S."/>
        </authorList>
    </citation>
    <scope>NUCLEOTIDE SEQUENCE</scope>
    <source>
        <tissue evidence="3">Leaves</tissue>
    </source>
</reference>
<evidence type="ECO:0000313" key="3">
    <source>
        <dbReference type="EMBL" id="KAF5806854.1"/>
    </source>
</evidence>
<organism evidence="4 5">
    <name type="scientific">Helianthus annuus</name>
    <name type="common">Common sunflower</name>
    <dbReference type="NCBI Taxonomy" id="4232"/>
    <lineage>
        <taxon>Eukaryota</taxon>
        <taxon>Viridiplantae</taxon>
        <taxon>Streptophyta</taxon>
        <taxon>Embryophyta</taxon>
        <taxon>Tracheophyta</taxon>
        <taxon>Spermatophyta</taxon>
        <taxon>Magnoliopsida</taxon>
        <taxon>eudicotyledons</taxon>
        <taxon>Gunneridae</taxon>
        <taxon>Pentapetalae</taxon>
        <taxon>asterids</taxon>
        <taxon>campanulids</taxon>
        <taxon>Asterales</taxon>
        <taxon>Asteraceae</taxon>
        <taxon>Asteroideae</taxon>
        <taxon>Heliantheae alliance</taxon>
        <taxon>Heliantheae</taxon>
        <taxon>Helianthus</taxon>
    </lineage>
</organism>
<feature type="region of interest" description="Disordered" evidence="1">
    <location>
        <begin position="405"/>
        <end position="428"/>
    </location>
</feature>
<dbReference type="PANTHER" id="PTHR31208:SF19">
    <property type="entry name" value="C2 DOMAIN-CONTAINING PROTEIN"/>
    <property type="match status" value="1"/>
</dbReference>
<dbReference type="EMBL" id="CM007894">
    <property type="protein sequence ID" value="OTG25954.1"/>
    <property type="molecule type" value="Genomic_DNA"/>
</dbReference>
<dbReference type="PANTHER" id="PTHR31208">
    <property type="entry name" value="EXPRESSED PROTEIN"/>
    <property type="match status" value="1"/>
</dbReference>
<reference evidence="3 5" key="1">
    <citation type="journal article" date="2017" name="Nature">
        <title>The sunflower genome provides insights into oil metabolism, flowering and Asterid evolution.</title>
        <authorList>
            <person name="Badouin H."/>
            <person name="Gouzy J."/>
            <person name="Grassa C.J."/>
            <person name="Murat F."/>
            <person name="Staton S.E."/>
            <person name="Cottret L."/>
            <person name="Lelandais-Briere C."/>
            <person name="Owens G.L."/>
            <person name="Carrere S."/>
            <person name="Mayjonade B."/>
            <person name="Legrand L."/>
            <person name="Gill N."/>
            <person name="Kane N.C."/>
            <person name="Bowers J.E."/>
            <person name="Hubner S."/>
            <person name="Bellec A."/>
            <person name="Berard A."/>
            <person name="Berges H."/>
            <person name="Blanchet N."/>
            <person name="Boniface M.C."/>
            <person name="Brunel D."/>
            <person name="Catrice O."/>
            <person name="Chaidir N."/>
            <person name="Claudel C."/>
            <person name="Donnadieu C."/>
            <person name="Faraut T."/>
            <person name="Fievet G."/>
            <person name="Helmstetter N."/>
            <person name="King M."/>
            <person name="Knapp S.J."/>
            <person name="Lai Z."/>
            <person name="Le Paslier M.C."/>
            <person name="Lippi Y."/>
            <person name="Lorenzon L."/>
            <person name="Mandel J.R."/>
            <person name="Marage G."/>
            <person name="Marchand G."/>
            <person name="Marquand E."/>
            <person name="Bret-Mestries E."/>
            <person name="Morien E."/>
            <person name="Nambeesan S."/>
            <person name="Nguyen T."/>
            <person name="Pegot-Espagnet P."/>
            <person name="Pouilly N."/>
            <person name="Raftis F."/>
            <person name="Sallet E."/>
            <person name="Schiex T."/>
            <person name="Thomas J."/>
            <person name="Vandecasteele C."/>
            <person name="Vares D."/>
            <person name="Vear F."/>
            <person name="Vautrin S."/>
            <person name="Crespi M."/>
            <person name="Mangin B."/>
            <person name="Burke J.M."/>
            <person name="Salse J."/>
            <person name="Munos S."/>
            <person name="Vincourt P."/>
            <person name="Rieseberg L.H."/>
            <person name="Langlade N.B."/>
        </authorList>
    </citation>
    <scope>NUCLEOTIDE SEQUENCE [LARGE SCALE GENOMIC DNA]</scope>
    <source>
        <strain evidence="5">cv. SF193</strain>
        <tissue evidence="3">Leaves</tissue>
    </source>
</reference>
<dbReference type="SUPFAM" id="SSF49562">
    <property type="entry name" value="C2 domain (Calcium/lipid-binding domain, CaLB)"/>
    <property type="match status" value="1"/>
</dbReference>
<gene>
    <name evidence="4" type="ORF">HannXRQ_Chr05g0153341</name>
    <name evidence="3" type="ORF">HanXRQr2_Chr05g0226441</name>
</gene>
<dbReference type="FunCoup" id="A0A251US76">
    <property type="interactions" value="2246"/>
</dbReference>
<feature type="compositionally biased region" description="Polar residues" evidence="1">
    <location>
        <begin position="322"/>
        <end position="337"/>
    </location>
</feature>
<proteinExistence type="predicted"/>
<dbReference type="PROSITE" id="PS50004">
    <property type="entry name" value="C2"/>
    <property type="match status" value="1"/>
</dbReference>
<dbReference type="SMART" id="SM00239">
    <property type="entry name" value="C2"/>
    <property type="match status" value="1"/>
</dbReference>
<evidence type="ECO:0000313" key="4">
    <source>
        <dbReference type="EMBL" id="OTG25954.1"/>
    </source>
</evidence>
<feature type="domain" description="C2" evidence="2">
    <location>
        <begin position="94"/>
        <end position="217"/>
    </location>
</feature>
<dbReference type="InterPro" id="IPR000008">
    <property type="entry name" value="C2_dom"/>
</dbReference>
<accession>A0A251US76</accession>
<dbReference type="OMA" id="CIHQARD"/>
<dbReference type="Proteomes" id="UP000215914">
    <property type="component" value="Chromosome 5"/>
</dbReference>
<dbReference type="EMBL" id="MNCJ02000320">
    <property type="protein sequence ID" value="KAF5806854.1"/>
    <property type="molecule type" value="Genomic_DNA"/>
</dbReference>
<dbReference type="Gramene" id="mRNA:HanXRQr2_Chr05g0226441">
    <property type="protein sequence ID" value="mRNA:HanXRQr2_Chr05g0226441"/>
    <property type="gene ID" value="HanXRQr2_Chr05g0226441"/>
</dbReference>
<dbReference type="CDD" id="cd00030">
    <property type="entry name" value="C2"/>
    <property type="match status" value="1"/>
</dbReference>
<dbReference type="Gene3D" id="2.60.40.150">
    <property type="entry name" value="C2 domain"/>
    <property type="match status" value="1"/>
</dbReference>